<dbReference type="PANTHER" id="PTHR45676">
    <property type="entry name" value="RING-H2 FINGER PROTEIN ATL51-RELATED"/>
    <property type="match status" value="1"/>
</dbReference>
<evidence type="ECO:0000313" key="4">
    <source>
        <dbReference type="EMBL" id="GJQ09571.1"/>
    </source>
</evidence>
<dbReference type="PROSITE" id="PS50089">
    <property type="entry name" value="ZF_RING_2"/>
    <property type="match status" value="1"/>
</dbReference>
<reference evidence="4" key="1">
    <citation type="journal article" date="2022" name="Proc. Natl. Acad. Sci. U.S.A.">
        <title>Life cycle and functional genomics of the unicellular red alga Galdieria for elucidating algal and plant evolution and industrial use.</title>
        <authorList>
            <person name="Hirooka S."/>
            <person name="Itabashi T."/>
            <person name="Ichinose T.M."/>
            <person name="Onuma R."/>
            <person name="Fujiwara T."/>
            <person name="Yamashita S."/>
            <person name="Jong L.W."/>
            <person name="Tomita R."/>
            <person name="Iwane A.H."/>
            <person name="Miyagishima S.Y."/>
        </authorList>
    </citation>
    <scope>NUCLEOTIDE SEQUENCE</scope>
    <source>
        <strain evidence="4">NBRC 102759</strain>
    </source>
</reference>
<dbReference type="GO" id="GO:0008270">
    <property type="term" value="F:zinc ion binding"/>
    <property type="evidence" value="ECO:0007669"/>
    <property type="project" value="UniProtKB-KW"/>
</dbReference>
<keyword evidence="1" id="KW-0862">Zinc</keyword>
<dbReference type="Pfam" id="PF13639">
    <property type="entry name" value="zf-RING_2"/>
    <property type="match status" value="1"/>
</dbReference>
<gene>
    <name evidence="4" type="ORF">GpartN1_g1362.t1</name>
</gene>
<evidence type="ECO:0000256" key="1">
    <source>
        <dbReference type="PROSITE-ProRule" id="PRU00175"/>
    </source>
</evidence>
<dbReference type="SMART" id="SM00184">
    <property type="entry name" value="RING"/>
    <property type="match status" value="1"/>
</dbReference>
<dbReference type="EMBL" id="BQMJ01000009">
    <property type="protein sequence ID" value="GJQ09571.1"/>
    <property type="molecule type" value="Genomic_DNA"/>
</dbReference>
<name>A0A9C7PTH9_9RHOD</name>
<evidence type="ECO:0000256" key="2">
    <source>
        <dbReference type="SAM" id="Phobius"/>
    </source>
</evidence>
<sequence>MTSSVVVSVTLPIAIVAIIFIVLVFCSPRSQDDRRSWYEFGVFLPELLWRRITGAPPPRRFQGRQRRRRKVEGLTKTEIRMACPEVVFRGTRRPSEIVTSGLRFERKGPIQTDQQSYLGNDSVERVSNVSVNSSEVVLQGFETPRLGPLSEKVPKDSEKREVLESVGIPLVETEEIKPILEDGAEVCREKRSSSKDSSRSARNSETLSLVHVPAAPGHIFQFVLPLRWVTHETEPVEPYHVAEKEGVVLGSFYIPDDMCAVCLDPVMPGVKLRVLQCRHAFHSPCIEQWLRSANRCPLCNTPPIPVFEEEDMEEDSLECQIVTALGNPGRATYWQSSAYRAVVKSYNARCWLQESETT</sequence>
<keyword evidence="2" id="KW-0812">Transmembrane</keyword>
<evidence type="ECO:0000313" key="5">
    <source>
        <dbReference type="Proteomes" id="UP001061958"/>
    </source>
</evidence>
<dbReference type="InterPro" id="IPR001841">
    <property type="entry name" value="Znf_RING"/>
</dbReference>
<organism evidence="4 5">
    <name type="scientific">Galdieria partita</name>
    <dbReference type="NCBI Taxonomy" id="83374"/>
    <lineage>
        <taxon>Eukaryota</taxon>
        <taxon>Rhodophyta</taxon>
        <taxon>Bangiophyceae</taxon>
        <taxon>Galdieriales</taxon>
        <taxon>Galdieriaceae</taxon>
        <taxon>Galdieria</taxon>
    </lineage>
</organism>
<dbReference type="Gene3D" id="3.30.40.10">
    <property type="entry name" value="Zinc/RING finger domain, C3HC4 (zinc finger)"/>
    <property type="match status" value="1"/>
</dbReference>
<protein>
    <recommendedName>
        <fullName evidence="3">RING-type domain-containing protein</fullName>
    </recommendedName>
</protein>
<dbReference type="Proteomes" id="UP001061958">
    <property type="component" value="Unassembled WGS sequence"/>
</dbReference>
<dbReference type="AlphaFoldDB" id="A0A9C7PTH9"/>
<dbReference type="PANTHER" id="PTHR45676:SF159">
    <property type="entry name" value="RING-H2 FINGER PROTEIN ATL51"/>
    <property type="match status" value="1"/>
</dbReference>
<keyword evidence="2" id="KW-0472">Membrane</keyword>
<evidence type="ECO:0000259" key="3">
    <source>
        <dbReference type="PROSITE" id="PS50089"/>
    </source>
</evidence>
<feature type="domain" description="RING-type" evidence="3">
    <location>
        <begin position="259"/>
        <end position="300"/>
    </location>
</feature>
<proteinExistence type="predicted"/>
<keyword evidence="5" id="KW-1185">Reference proteome</keyword>
<feature type="transmembrane region" description="Helical" evidence="2">
    <location>
        <begin position="6"/>
        <end position="26"/>
    </location>
</feature>
<keyword evidence="1" id="KW-0479">Metal-binding</keyword>
<dbReference type="InterPro" id="IPR013083">
    <property type="entry name" value="Znf_RING/FYVE/PHD"/>
</dbReference>
<comment type="caution">
    <text evidence="4">The sequence shown here is derived from an EMBL/GenBank/DDBJ whole genome shotgun (WGS) entry which is preliminary data.</text>
</comment>
<accession>A0A9C7PTH9</accession>
<dbReference type="OrthoDB" id="8062037at2759"/>
<reference evidence="4" key="2">
    <citation type="submission" date="2022-01" db="EMBL/GenBank/DDBJ databases">
        <authorList>
            <person name="Hirooka S."/>
            <person name="Miyagishima S.Y."/>
        </authorList>
    </citation>
    <scope>NUCLEOTIDE SEQUENCE</scope>
    <source>
        <strain evidence="4">NBRC 102759</strain>
    </source>
</reference>
<keyword evidence="1" id="KW-0863">Zinc-finger</keyword>
<dbReference type="SUPFAM" id="SSF57850">
    <property type="entry name" value="RING/U-box"/>
    <property type="match status" value="1"/>
</dbReference>
<dbReference type="GO" id="GO:0016567">
    <property type="term" value="P:protein ubiquitination"/>
    <property type="evidence" value="ECO:0007669"/>
    <property type="project" value="TreeGrafter"/>
</dbReference>
<keyword evidence="2" id="KW-1133">Transmembrane helix</keyword>